<dbReference type="EMBL" id="QRVT01000001">
    <property type="protein sequence ID" value="RGS65567.1"/>
    <property type="molecule type" value="Genomic_DNA"/>
</dbReference>
<dbReference type="RefSeq" id="WP_033499558.1">
    <property type="nucleotide sequence ID" value="NZ_CAXVIL010000001.1"/>
</dbReference>
<evidence type="ECO:0000313" key="3">
    <source>
        <dbReference type="EMBL" id="KAB5746686.1"/>
    </source>
</evidence>
<feature type="domain" description="Bacterial type II secretion system protein E" evidence="2">
    <location>
        <begin position="47"/>
        <end position="260"/>
    </location>
</feature>
<dbReference type="Proteomes" id="UP000193905">
    <property type="component" value="Unassembled WGS sequence"/>
</dbReference>
<dbReference type="Proteomes" id="UP001206013">
    <property type="component" value="Unassembled WGS sequence"/>
</dbReference>
<dbReference type="EMBL" id="JANFYM010000001">
    <property type="protein sequence ID" value="MCQ4792332.1"/>
    <property type="molecule type" value="Genomic_DNA"/>
</dbReference>
<dbReference type="InterPro" id="IPR050921">
    <property type="entry name" value="T4SS_GSP_E_ATPase"/>
</dbReference>
<dbReference type="Gene3D" id="3.30.450.90">
    <property type="match status" value="1"/>
</dbReference>
<dbReference type="PANTHER" id="PTHR30486">
    <property type="entry name" value="TWITCHING MOTILITY PROTEIN PILT"/>
    <property type="match status" value="1"/>
</dbReference>
<evidence type="ECO:0000313" key="4">
    <source>
        <dbReference type="EMBL" id="KAB5886352.1"/>
    </source>
</evidence>
<dbReference type="eggNOG" id="COG4962">
    <property type="taxonomic scope" value="Bacteria"/>
</dbReference>
<dbReference type="Gene3D" id="3.40.50.300">
    <property type="entry name" value="P-loop containing nucleotide triphosphate hydrolases"/>
    <property type="match status" value="1"/>
</dbReference>
<evidence type="ECO:0000259" key="2">
    <source>
        <dbReference type="Pfam" id="PF00437"/>
    </source>
</evidence>
<evidence type="ECO:0000256" key="1">
    <source>
        <dbReference type="ARBA" id="ARBA00006611"/>
    </source>
</evidence>
<dbReference type="EMBL" id="WDIP01000002">
    <property type="protein sequence ID" value="KAB5886352.1"/>
    <property type="molecule type" value="Genomic_DNA"/>
</dbReference>
<reference evidence="7 9" key="2">
    <citation type="submission" date="2018-08" db="EMBL/GenBank/DDBJ databases">
        <title>A genome reference for cultivated species of the human gut microbiota.</title>
        <authorList>
            <person name="Zou Y."/>
            <person name="Xue W."/>
            <person name="Luo G."/>
        </authorList>
    </citation>
    <scope>NUCLEOTIDE SEQUENCE [LARGE SCALE GENOMIC DNA]</scope>
    <source>
        <strain evidence="7 9">AF21-27</strain>
    </source>
</reference>
<evidence type="ECO:0000313" key="5">
    <source>
        <dbReference type="EMBL" id="MCQ4792332.1"/>
    </source>
</evidence>
<comment type="similarity">
    <text evidence="1">Belongs to the GSP E family.</text>
</comment>
<proteinExistence type="inferred from homology"/>
<evidence type="ECO:0000313" key="8">
    <source>
        <dbReference type="Proteomes" id="UP000193905"/>
    </source>
</evidence>
<protein>
    <submittedName>
        <fullName evidence="5">ATPase, T2SS/T4P/T4SS family</fullName>
    </submittedName>
    <submittedName>
        <fullName evidence="4">Pilus assembly protein</fullName>
    </submittedName>
</protein>
<dbReference type="InterPro" id="IPR027417">
    <property type="entry name" value="P-loop_NTPase"/>
</dbReference>
<dbReference type="EMBL" id="WDLT01000006">
    <property type="protein sequence ID" value="KAB5746686.1"/>
    <property type="molecule type" value="Genomic_DNA"/>
</dbReference>
<dbReference type="KEGG" id="badl:BADO_0139"/>
<dbReference type="PANTHER" id="PTHR30486:SF6">
    <property type="entry name" value="TYPE IV PILUS RETRACTATION ATPASE PILT"/>
    <property type="match status" value="1"/>
</dbReference>
<name>A0A076JK23_BIFAD</name>
<dbReference type="EMBL" id="LNKH01000003">
    <property type="protein sequence ID" value="OSG97585.1"/>
    <property type="molecule type" value="Genomic_DNA"/>
</dbReference>
<evidence type="ECO:0000313" key="7">
    <source>
        <dbReference type="EMBL" id="RGS65567.1"/>
    </source>
</evidence>
<evidence type="ECO:0000313" key="6">
    <source>
        <dbReference type="EMBL" id="OSG97585.1"/>
    </source>
</evidence>
<dbReference type="Pfam" id="PF00437">
    <property type="entry name" value="T2SSE"/>
    <property type="match status" value="1"/>
</dbReference>
<dbReference type="InterPro" id="IPR001482">
    <property type="entry name" value="T2SS/T4SS_dom"/>
</dbReference>
<reference evidence="5" key="4">
    <citation type="submission" date="2022-06" db="EMBL/GenBank/DDBJ databases">
        <title>Isolation of gut microbiota from human fecal samples.</title>
        <authorList>
            <person name="Pamer E.G."/>
            <person name="Barat B."/>
            <person name="Waligurski E."/>
            <person name="Medina S."/>
            <person name="Paddock L."/>
            <person name="Mostad J."/>
        </authorList>
    </citation>
    <scope>NUCLEOTIDE SEQUENCE</scope>
    <source>
        <strain evidence="5">SL.1.01</strain>
    </source>
</reference>
<reference evidence="6 8" key="1">
    <citation type="journal article" date="2016" name="Sci. Rep.">
        <title>Evaluation of genetic diversity among strains of the human gut commensal Bifidobacterium adolescentis.</title>
        <authorList>
            <person name="Duranti S."/>
            <person name="Milani C."/>
            <person name="Lugli G.A."/>
            <person name="Mancabelli L."/>
            <person name="Turroni F."/>
            <person name="Ferrario C."/>
            <person name="Mangifesta M."/>
            <person name="Viappiani A."/>
            <person name="Sanchez B."/>
            <person name="Margolles A."/>
            <person name="van Sinderen D."/>
            <person name="Ventura M."/>
        </authorList>
    </citation>
    <scope>NUCLEOTIDE SEQUENCE [LARGE SCALE GENOMIC DNA]</scope>
    <source>
        <strain evidence="6 8">AL46-2</strain>
    </source>
</reference>
<dbReference type="Proteomes" id="UP000285462">
    <property type="component" value="Unassembled WGS sequence"/>
</dbReference>
<reference evidence="10 11" key="3">
    <citation type="journal article" date="2019" name="Nat. Med.">
        <title>A library of human gut bacterial isolates paired with longitudinal multiomics data enables mechanistic microbiome research.</title>
        <authorList>
            <person name="Poyet M."/>
            <person name="Groussin M."/>
            <person name="Gibbons S.M."/>
            <person name="Avila-Pacheco J."/>
            <person name="Jiang X."/>
            <person name="Kearney S.M."/>
            <person name="Perrotta A.R."/>
            <person name="Berdy B."/>
            <person name="Zhao S."/>
            <person name="Lieberman T.D."/>
            <person name="Swanson P.K."/>
            <person name="Smith M."/>
            <person name="Roesemann S."/>
            <person name="Alexander J.E."/>
            <person name="Rich S.A."/>
            <person name="Livny J."/>
            <person name="Vlamakis H."/>
            <person name="Clish C."/>
            <person name="Bullock K."/>
            <person name="Deik A."/>
            <person name="Scott J."/>
            <person name="Pierce K.A."/>
            <person name="Xavier R.J."/>
            <person name="Alm E.J."/>
        </authorList>
    </citation>
    <scope>NUCLEOTIDE SEQUENCE [LARGE SCALE GENOMIC DNA]</scope>
    <source>
        <strain evidence="4 11">BIOML-A105</strain>
        <strain evidence="3 10">BIOML-A190</strain>
    </source>
</reference>
<dbReference type="Proteomes" id="UP000470200">
    <property type="component" value="Unassembled WGS sequence"/>
</dbReference>
<gene>
    <name evidence="6" type="ORF">AL0462_0128</name>
    <name evidence="7" type="ORF">DWX79_00155</name>
    <name evidence="4" type="ORF">GA629_03235</name>
    <name evidence="3" type="ORF">GA752_06385</name>
    <name evidence="5" type="ORF">NE692_02485</name>
</gene>
<dbReference type="GO" id="GO:0016887">
    <property type="term" value="F:ATP hydrolysis activity"/>
    <property type="evidence" value="ECO:0007669"/>
    <property type="project" value="InterPro"/>
</dbReference>
<dbReference type="SUPFAM" id="SSF52540">
    <property type="entry name" value="P-loop containing nucleoside triphosphate hydrolases"/>
    <property type="match status" value="1"/>
</dbReference>
<dbReference type="Proteomes" id="UP000437631">
    <property type="component" value="Unassembled WGS sequence"/>
</dbReference>
<organism evidence="4 11">
    <name type="scientific">Bifidobacterium adolescentis</name>
    <dbReference type="NCBI Taxonomy" id="1680"/>
    <lineage>
        <taxon>Bacteria</taxon>
        <taxon>Bacillati</taxon>
        <taxon>Actinomycetota</taxon>
        <taxon>Actinomycetes</taxon>
        <taxon>Bifidobacteriales</taxon>
        <taxon>Bifidobacteriaceae</taxon>
        <taxon>Bifidobacterium</taxon>
    </lineage>
</organism>
<dbReference type="CDD" id="cd01130">
    <property type="entry name" value="VirB11-like_ATPase"/>
    <property type="match status" value="1"/>
</dbReference>
<evidence type="ECO:0000313" key="9">
    <source>
        <dbReference type="Proteomes" id="UP000285462"/>
    </source>
</evidence>
<dbReference type="AlphaFoldDB" id="A0A076JK23"/>
<sequence>MELGPLSAIASQPGVTDIAVTCDGTVWADCGQGMQEVCLLRRCFPSAQSIREFAARLCSQLGRRLDDACPIADASTVDGLRVHAVIAPLVPQGAAISIRLPDAVSPDLESLARNGMFPAEWLPLLAGLVSRKASVLVTGGTGAGKTTMLKAMLMRCPPNERIVTVEEVRELGMIQHANHVSLVTREANTEGAGGIGLSELICATLRMRPDRVVVGECRGGEVVDLLRALNSGHRGGMTTLHANQVEAVPARLVSLGLLAGLEPRATAALAEDAFDVVLHVERIAGRRRIAQVGRLEAVEGRLHGRLLAAWDGRTVRAGQRWDGFMSRWSA</sequence>
<evidence type="ECO:0000313" key="10">
    <source>
        <dbReference type="Proteomes" id="UP000437631"/>
    </source>
</evidence>
<comment type="caution">
    <text evidence="4">The sequence shown here is derived from an EMBL/GenBank/DDBJ whole genome shotgun (WGS) entry which is preliminary data.</text>
</comment>
<accession>A0A076JK23</accession>
<evidence type="ECO:0000313" key="11">
    <source>
        <dbReference type="Proteomes" id="UP000470200"/>
    </source>
</evidence>